<evidence type="ECO:0000313" key="7">
    <source>
        <dbReference type="EMBL" id="MBF8378094.1"/>
    </source>
</evidence>
<dbReference type="InterPro" id="IPR002942">
    <property type="entry name" value="S4_RNA-bd"/>
</dbReference>
<organism evidence="7 8">
    <name type="scientific">Alicyclobacillus mali</name>
    <name type="common">ex Roth et al. 2021</name>
    <dbReference type="NCBI Taxonomy" id="1123961"/>
    <lineage>
        <taxon>Bacteria</taxon>
        <taxon>Bacillati</taxon>
        <taxon>Bacillota</taxon>
        <taxon>Bacilli</taxon>
        <taxon>Bacillales</taxon>
        <taxon>Alicyclobacillaceae</taxon>
        <taxon>Alicyclobacillus</taxon>
    </lineage>
</organism>
<accession>A0ABS0F465</accession>
<evidence type="ECO:0000256" key="1">
    <source>
        <dbReference type="ARBA" id="ARBA00008348"/>
    </source>
</evidence>
<proteinExistence type="inferred from homology"/>
<keyword evidence="2 4" id="KW-0694">RNA-binding</keyword>
<protein>
    <recommendedName>
        <fullName evidence="5">Pseudouridine synthase</fullName>
        <ecNumber evidence="5">5.4.99.-</ecNumber>
    </recommendedName>
</protein>
<dbReference type="InterPro" id="IPR042092">
    <property type="entry name" value="PsdUridine_s_RsuA/RluB/E/F_cat"/>
</dbReference>
<evidence type="ECO:0000256" key="2">
    <source>
        <dbReference type="ARBA" id="ARBA00022884"/>
    </source>
</evidence>
<dbReference type="InterPro" id="IPR020094">
    <property type="entry name" value="TruA/RsuA/RluB/E/F_N"/>
</dbReference>
<dbReference type="InterPro" id="IPR050343">
    <property type="entry name" value="RsuA_PseudoU_synthase"/>
</dbReference>
<dbReference type="Proteomes" id="UP000642910">
    <property type="component" value="Unassembled WGS sequence"/>
</dbReference>
<dbReference type="EC" id="5.4.99.-" evidence="5"/>
<evidence type="ECO:0000313" key="8">
    <source>
        <dbReference type="Proteomes" id="UP000642910"/>
    </source>
</evidence>
<dbReference type="InterPro" id="IPR018496">
    <property type="entry name" value="PsdUridine_synth_RsuA/RluB_CS"/>
</dbReference>
<dbReference type="PANTHER" id="PTHR47683">
    <property type="entry name" value="PSEUDOURIDINE SYNTHASE FAMILY PROTEIN-RELATED"/>
    <property type="match status" value="1"/>
</dbReference>
<dbReference type="Pfam" id="PF01479">
    <property type="entry name" value="S4"/>
    <property type="match status" value="1"/>
</dbReference>
<dbReference type="PANTHER" id="PTHR47683:SF4">
    <property type="entry name" value="PSEUDOURIDINE SYNTHASE"/>
    <property type="match status" value="1"/>
</dbReference>
<dbReference type="Gene3D" id="3.30.70.1560">
    <property type="entry name" value="Alpha-L RNA-binding motif"/>
    <property type="match status" value="1"/>
</dbReference>
<keyword evidence="3 5" id="KW-0413">Isomerase</keyword>
<evidence type="ECO:0000259" key="6">
    <source>
        <dbReference type="SMART" id="SM00363"/>
    </source>
</evidence>
<dbReference type="Gene3D" id="3.30.70.580">
    <property type="entry name" value="Pseudouridine synthase I, catalytic domain, N-terminal subdomain"/>
    <property type="match status" value="1"/>
</dbReference>
<dbReference type="NCBIfam" id="TIGR00093">
    <property type="entry name" value="pseudouridine synthase"/>
    <property type="match status" value="1"/>
</dbReference>
<dbReference type="InterPro" id="IPR036986">
    <property type="entry name" value="S4_RNA-bd_sf"/>
</dbReference>
<comment type="caution">
    <text evidence="7">The sequence shown here is derived from an EMBL/GenBank/DDBJ whole genome shotgun (WGS) entry which is preliminary data.</text>
</comment>
<name>A0ABS0F465_9BACL</name>
<gene>
    <name evidence="7" type="ORF">IW967_09510</name>
</gene>
<dbReference type="SUPFAM" id="SSF55120">
    <property type="entry name" value="Pseudouridine synthase"/>
    <property type="match status" value="1"/>
</dbReference>
<dbReference type="InterPro" id="IPR020103">
    <property type="entry name" value="PsdUridine_synth_cat_dom_sf"/>
</dbReference>
<sequence>MSTIRVDKWLTTAGYGTRSEAKKLCRAGRVRLNGETVKDAAKHADPAVDVLELDGELVPYEPLVYFMMYKPPGYVSSTEDPRDPVVIELLNEEDIWRDVFPVGRLDKDAEGLLLLTNDGALAHRLLAPKRHVPKRYFVRVRGALGEDDVRAMAEGVELDDGYMAMPAELEILRSGAESEAVIQVYEGKYHQVKRMFASLGKRVTFLKRISMGPLSLDPALQPGEYRRLTEDEIEALRAYDGRGAR</sequence>
<comment type="similarity">
    <text evidence="1 5">Belongs to the pseudouridine synthase RsuA family.</text>
</comment>
<reference evidence="7 8" key="1">
    <citation type="submission" date="2020-11" db="EMBL/GenBank/DDBJ databases">
        <title>Genomic insight of Alicyclobacillus mali FL 18 reveals a new arsenic-resistant strain, with potential in environmental biotechnology.</title>
        <authorList>
            <person name="Fiorentino G."/>
            <person name="Gallo G."/>
            <person name="Aulitto M."/>
        </authorList>
    </citation>
    <scope>NUCLEOTIDE SEQUENCE [LARGE SCALE GENOMIC DNA]</scope>
    <source>
        <strain evidence="7 8">FL 18</strain>
    </source>
</reference>
<dbReference type="PROSITE" id="PS50889">
    <property type="entry name" value="S4"/>
    <property type="match status" value="1"/>
</dbReference>
<dbReference type="Pfam" id="PF00849">
    <property type="entry name" value="PseudoU_synth_2"/>
    <property type="match status" value="1"/>
</dbReference>
<dbReference type="Gene3D" id="3.10.290.10">
    <property type="entry name" value="RNA-binding S4 domain"/>
    <property type="match status" value="1"/>
</dbReference>
<dbReference type="SMART" id="SM00363">
    <property type="entry name" value="S4"/>
    <property type="match status" value="1"/>
</dbReference>
<dbReference type="RefSeq" id="WP_067846170.1">
    <property type="nucleotide sequence ID" value="NZ_JADPKZ010000040.1"/>
</dbReference>
<keyword evidence="8" id="KW-1185">Reference proteome</keyword>
<dbReference type="CDD" id="cd00165">
    <property type="entry name" value="S4"/>
    <property type="match status" value="1"/>
</dbReference>
<dbReference type="InterPro" id="IPR006145">
    <property type="entry name" value="PsdUridine_synth_RsuA/RluA"/>
</dbReference>
<evidence type="ECO:0000256" key="4">
    <source>
        <dbReference type="PROSITE-ProRule" id="PRU00182"/>
    </source>
</evidence>
<dbReference type="PROSITE" id="PS01149">
    <property type="entry name" value="PSI_RSU"/>
    <property type="match status" value="1"/>
</dbReference>
<dbReference type="CDD" id="cd02553">
    <property type="entry name" value="PseudoU_synth_RsuA"/>
    <property type="match status" value="1"/>
</dbReference>
<dbReference type="EMBL" id="JADPKZ010000040">
    <property type="protein sequence ID" value="MBF8378094.1"/>
    <property type="molecule type" value="Genomic_DNA"/>
</dbReference>
<dbReference type="SUPFAM" id="SSF55174">
    <property type="entry name" value="Alpha-L RNA-binding motif"/>
    <property type="match status" value="1"/>
</dbReference>
<dbReference type="InterPro" id="IPR000748">
    <property type="entry name" value="PsdUridine_synth_RsuA/RluB/E/F"/>
</dbReference>
<evidence type="ECO:0000256" key="5">
    <source>
        <dbReference type="RuleBase" id="RU003887"/>
    </source>
</evidence>
<feature type="domain" description="RNA-binding S4" evidence="6">
    <location>
        <begin position="4"/>
        <end position="62"/>
    </location>
</feature>
<evidence type="ECO:0000256" key="3">
    <source>
        <dbReference type="ARBA" id="ARBA00023235"/>
    </source>
</evidence>